<feature type="compositionally biased region" description="Basic and acidic residues" evidence="1">
    <location>
        <begin position="385"/>
        <end position="394"/>
    </location>
</feature>
<feature type="compositionally biased region" description="Basic and acidic residues" evidence="1">
    <location>
        <begin position="106"/>
        <end position="120"/>
    </location>
</feature>
<feature type="compositionally biased region" description="Basic and acidic residues" evidence="1">
    <location>
        <begin position="234"/>
        <end position="244"/>
    </location>
</feature>
<evidence type="ECO:0000313" key="4">
    <source>
        <dbReference type="Proteomes" id="UP001187682"/>
    </source>
</evidence>
<feature type="compositionally biased region" description="Low complexity" evidence="1">
    <location>
        <begin position="471"/>
        <end position="487"/>
    </location>
</feature>
<reference evidence="3" key="1">
    <citation type="submission" date="2018-03" db="EMBL/GenBank/DDBJ databases">
        <authorList>
            <person name="Guldener U."/>
        </authorList>
    </citation>
    <scope>NUCLEOTIDE SEQUENCE</scope>
</reference>
<feature type="compositionally biased region" description="Low complexity" evidence="1">
    <location>
        <begin position="695"/>
        <end position="705"/>
    </location>
</feature>
<feature type="compositionally biased region" description="Basic residues" evidence="1">
    <location>
        <begin position="411"/>
        <end position="423"/>
    </location>
</feature>
<evidence type="ECO:0000256" key="1">
    <source>
        <dbReference type="SAM" id="MobiDB-lite"/>
    </source>
</evidence>
<protein>
    <recommendedName>
        <fullName evidence="2">DUF3824 domain-containing protein</fullName>
    </recommendedName>
</protein>
<dbReference type="Pfam" id="PF12868">
    <property type="entry name" value="DUF3824"/>
    <property type="match status" value="2"/>
</dbReference>
<accession>A0AAE8MRI8</accession>
<sequence length="958" mass="108476">MADYYKESRYRDRDDSPSDDERRHTTIRRYKVTSPSKYDDDDRRSHYSPRTSLIDKQLVERDRDVELFGDDHHSAVYEKEYERERRRTHRHKHDDDRSRGIIYDPEFDRGDRDWGNRRDHDDTDVRMEKRVERTSDGDLKIQKRYEEHIDRDGDGHPDVERYRKETEYYSPYDPPSPRHRAPEQTPFPPPAVIPRQDPNVMVIPNERPRELVHRPARHDDEYYYRHESKEIGPYRREEREVERRSNHHRRGRDYASDAGGVSDDGYIVRRRRRTIIRDRSSSSDSDHKLHLAEGALAGAGVTALISSRRDKNGDLPEHRGRKVVAGAALGALGTEAYKRARSAYGDRFERHRSHSRGAHSRIKTGLGIAAAALAVAGATQYYKSSKVDKEESNRGRSRTKNYHSDGYSSRSRSRKSIRSRSKSVVKAAMATMAGAGLVKHLRNRSKSKARSSRSRSASTKSGRSRSRSRLRTGAGIAAAAVAAGTAGKVYKRHKEKKEKERERGASRSSSASASFYEPRRRSRSRSHSRSATARSLHSEASPADRELGLIEYGQGELPPDAPPYPDDDGPRDRRRRRRRDRDRSSSLGEYSASDEDKKGKKRSMSRLRDMAAAAVGTGAAAMGIKEYKRQKSKDREGTEGSGDGRKERRRRERDRRRYEDDDRYDDGHFPPSPPHASGGYSGRAEPPNMSGAVNDYSTYPPQTYYPTPPADPQPPYPTGPPPPDAQGYPPPPPPDAHGYPPPPPPGASPAPPGSGYPPQEQGYPPPGSGYPPPGPGQSNRPPPMGPDHPRSTWGRFKRRVGLSDVASDESDREDLYPPRRKTVAFTPMSPQSSRALRQHRRHGSRSPPRRARTQKVHGRDSPLERRRHSSGPPAQRRVSEDLTDSDSESGVEDLPDRFDSHGRPLSSSGIDSHWTERNGQFRRRPRREGDWGIDGGWHVSGTDKETVERVAKGDSSVV</sequence>
<feature type="compositionally biased region" description="Pro residues" evidence="1">
    <location>
        <begin position="706"/>
        <end position="755"/>
    </location>
</feature>
<feature type="region of interest" description="Disordered" evidence="1">
    <location>
        <begin position="79"/>
        <end position="120"/>
    </location>
</feature>
<feature type="compositionally biased region" description="Basic residues" evidence="1">
    <location>
        <begin position="439"/>
        <end position="453"/>
    </location>
</feature>
<feature type="compositionally biased region" description="Basic residues" evidence="1">
    <location>
        <begin position="836"/>
        <end position="856"/>
    </location>
</feature>
<dbReference type="EMBL" id="ONZQ02000001">
    <property type="protein sequence ID" value="SPN97734.1"/>
    <property type="molecule type" value="Genomic_DNA"/>
</dbReference>
<feature type="compositionally biased region" description="Basic and acidic residues" evidence="1">
    <location>
        <begin position="145"/>
        <end position="167"/>
    </location>
</feature>
<name>A0AAE8MRI8_9PEZI</name>
<feature type="compositionally biased region" description="Basic and acidic residues" evidence="1">
    <location>
        <begin position="655"/>
        <end position="668"/>
    </location>
</feature>
<feature type="compositionally biased region" description="Pro residues" evidence="1">
    <location>
        <begin position="763"/>
        <end position="786"/>
    </location>
</feature>
<feature type="compositionally biased region" description="Low complexity" evidence="1">
    <location>
        <begin position="611"/>
        <end position="623"/>
    </location>
</feature>
<proteinExistence type="predicted"/>
<dbReference type="PANTHER" id="PTHR35487">
    <property type="entry name" value="DUF3824 DOMAIN-CONTAINING PROTEIN"/>
    <property type="match status" value="1"/>
</dbReference>
<feature type="compositionally biased region" description="Basic and acidic residues" evidence="1">
    <location>
        <begin position="1"/>
        <end position="24"/>
    </location>
</feature>
<feature type="compositionally biased region" description="Basic and acidic residues" evidence="1">
    <location>
        <begin position="625"/>
        <end position="646"/>
    </location>
</feature>
<feature type="region of interest" description="Disordered" evidence="1">
    <location>
        <begin position="383"/>
        <end position="958"/>
    </location>
</feature>
<feature type="compositionally biased region" description="Acidic residues" evidence="1">
    <location>
        <begin position="881"/>
        <end position="893"/>
    </location>
</feature>
<feature type="region of interest" description="Disordered" evidence="1">
    <location>
        <begin position="234"/>
        <end position="261"/>
    </location>
</feature>
<dbReference type="InterPro" id="IPR024436">
    <property type="entry name" value="DUF3824"/>
</dbReference>
<feature type="domain" description="DUF3824" evidence="2">
    <location>
        <begin position="465"/>
        <end position="526"/>
    </location>
</feature>
<comment type="caution">
    <text evidence="3">The sequence shown here is derived from an EMBL/GenBank/DDBJ whole genome shotgun (WGS) entry which is preliminary data.</text>
</comment>
<evidence type="ECO:0000313" key="3">
    <source>
        <dbReference type="EMBL" id="SPN97734.1"/>
    </source>
</evidence>
<feature type="region of interest" description="Disordered" evidence="1">
    <location>
        <begin position="1"/>
        <end position="55"/>
    </location>
</feature>
<evidence type="ECO:0000259" key="2">
    <source>
        <dbReference type="Pfam" id="PF12868"/>
    </source>
</evidence>
<feature type="region of interest" description="Disordered" evidence="1">
    <location>
        <begin position="145"/>
        <end position="197"/>
    </location>
</feature>
<keyword evidence="4" id="KW-1185">Reference proteome</keyword>
<gene>
    <name evidence="3" type="ORF">DNG_01247</name>
</gene>
<organism evidence="3 4">
    <name type="scientific">Cephalotrichum gorgonifer</name>
    <dbReference type="NCBI Taxonomy" id="2041049"/>
    <lineage>
        <taxon>Eukaryota</taxon>
        <taxon>Fungi</taxon>
        <taxon>Dikarya</taxon>
        <taxon>Ascomycota</taxon>
        <taxon>Pezizomycotina</taxon>
        <taxon>Sordariomycetes</taxon>
        <taxon>Hypocreomycetidae</taxon>
        <taxon>Microascales</taxon>
        <taxon>Microascaceae</taxon>
        <taxon>Cephalotrichum</taxon>
    </lineage>
</organism>
<feature type="compositionally biased region" description="Basic and acidic residues" evidence="1">
    <location>
        <begin position="941"/>
        <end position="952"/>
    </location>
</feature>
<feature type="domain" description="DUF3824" evidence="2">
    <location>
        <begin position="602"/>
        <end position="741"/>
    </location>
</feature>
<dbReference type="Proteomes" id="UP001187682">
    <property type="component" value="Unassembled WGS sequence"/>
</dbReference>
<dbReference type="AlphaFoldDB" id="A0AAE8MRI8"/>
<dbReference type="PANTHER" id="PTHR35487:SF1">
    <property type="entry name" value="DUF3824 DOMAIN-CONTAINING PROTEIN"/>
    <property type="match status" value="1"/>
</dbReference>